<evidence type="ECO:0000313" key="2">
    <source>
        <dbReference type="Proteomes" id="UP001497522"/>
    </source>
</evidence>
<organism evidence="1 2">
    <name type="scientific">Sphagnum jensenii</name>
    <dbReference type="NCBI Taxonomy" id="128206"/>
    <lineage>
        <taxon>Eukaryota</taxon>
        <taxon>Viridiplantae</taxon>
        <taxon>Streptophyta</taxon>
        <taxon>Embryophyta</taxon>
        <taxon>Bryophyta</taxon>
        <taxon>Sphagnophytina</taxon>
        <taxon>Sphagnopsida</taxon>
        <taxon>Sphagnales</taxon>
        <taxon>Sphagnaceae</taxon>
        <taxon>Sphagnum</taxon>
    </lineage>
</organism>
<evidence type="ECO:0000313" key="1">
    <source>
        <dbReference type="EMBL" id="CAK9858221.1"/>
    </source>
</evidence>
<gene>
    <name evidence="1" type="ORF">CSSPJE1EN2_LOCUS1216</name>
</gene>
<reference evidence="1 2" key="1">
    <citation type="submission" date="2024-03" db="EMBL/GenBank/DDBJ databases">
        <authorList>
            <consortium name="ELIXIR-Norway"/>
            <consortium name="Elixir Norway"/>
        </authorList>
    </citation>
    <scope>NUCLEOTIDE SEQUENCE [LARGE SCALE GENOMIC DNA]</scope>
</reference>
<dbReference type="EMBL" id="OZ023702">
    <property type="protein sequence ID" value="CAK9858221.1"/>
    <property type="molecule type" value="Genomic_DNA"/>
</dbReference>
<protein>
    <recommendedName>
        <fullName evidence="3">Secreted protein</fullName>
    </recommendedName>
</protein>
<name>A0ABP1A6T2_9BRYO</name>
<sequence>MLQQPLQLGLEVRPAICVLWAFAAYLQLQVGLLTEVNREGVRNLGERVVADLAGRVLDDEVDLMRRTPDAQDLMDDLLDHQRDELAEPACHRVLVVRADRHQLDPPQGT</sequence>
<keyword evidence="2" id="KW-1185">Reference proteome</keyword>
<accession>A0ABP1A6T2</accession>
<proteinExistence type="predicted"/>
<evidence type="ECO:0008006" key="3">
    <source>
        <dbReference type="Google" id="ProtNLM"/>
    </source>
</evidence>
<dbReference type="Proteomes" id="UP001497522">
    <property type="component" value="Chromosome 1"/>
</dbReference>